<gene>
    <name evidence="1" type="ORF">AAF454_10205</name>
</gene>
<organism evidence="1 2">
    <name type="scientific">Kurthia gibsonii</name>
    <dbReference type="NCBI Taxonomy" id="33946"/>
    <lineage>
        <taxon>Bacteria</taxon>
        <taxon>Bacillati</taxon>
        <taxon>Bacillota</taxon>
        <taxon>Bacilli</taxon>
        <taxon>Bacillales</taxon>
        <taxon>Caryophanaceae</taxon>
        <taxon>Kurthia</taxon>
    </lineage>
</organism>
<evidence type="ECO:0000313" key="2">
    <source>
        <dbReference type="Proteomes" id="UP001398420"/>
    </source>
</evidence>
<dbReference type="Proteomes" id="UP001398420">
    <property type="component" value="Unassembled WGS sequence"/>
</dbReference>
<dbReference type="EMBL" id="JBCEWA010000007">
    <property type="protein sequence ID" value="MEL5988769.1"/>
    <property type="molecule type" value="Genomic_DNA"/>
</dbReference>
<evidence type="ECO:0000313" key="1">
    <source>
        <dbReference type="EMBL" id="MEL5988769.1"/>
    </source>
</evidence>
<keyword evidence="2" id="KW-1185">Reference proteome</keyword>
<dbReference type="RefSeq" id="WP_087680208.1">
    <property type="nucleotide sequence ID" value="NZ_JBBCRB010000002.1"/>
</dbReference>
<protein>
    <submittedName>
        <fullName evidence="1">Uncharacterized protein</fullName>
    </submittedName>
</protein>
<comment type="caution">
    <text evidence="1">The sequence shown here is derived from an EMBL/GenBank/DDBJ whole genome shotgun (WGS) entry which is preliminary data.</text>
</comment>
<name>A0ABU9LMT9_9BACL</name>
<proteinExistence type="predicted"/>
<reference evidence="1 2" key="1">
    <citation type="submission" date="2024-04" db="EMBL/GenBank/DDBJ databases">
        <authorList>
            <person name="Wu Y.S."/>
            <person name="Zhang L."/>
        </authorList>
    </citation>
    <scope>NUCLEOTIDE SEQUENCE [LARGE SCALE GENOMIC DNA]</scope>
    <source>
        <strain evidence="1 2">KG-01</strain>
    </source>
</reference>
<accession>A0ABU9LMT9</accession>
<sequence length="195" mass="23426">MQYTLTKDASLFFIDDSQVQEFTNLFHEHCHDLEFEKGLLNEKDVIHNCLNLWLMMRRLSKDVMESMEKTMYYTGDFLIFDAIRKNKFFQQIKNTLVDDQIRQCQVASCLANQLNVWLYEKVGSLKSLTLFNDPNQPYFLLHRNARLWENRDFLDEVAMYTKRVTNALADRERFGQIFKHAFQQLDQFEVQEEKI</sequence>